<reference evidence="4" key="1">
    <citation type="submission" date="2010-07" db="EMBL/GenBank/DDBJ databases">
        <title>The genome sequence of Gaeumannomyces graminis var. tritici strain R3-111a-1.</title>
        <authorList>
            <consortium name="The Broad Institute Genome Sequencing Platform"/>
            <person name="Ma L.-J."/>
            <person name="Dead R."/>
            <person name="Young S."/>
            <person name="Zeng Q."/>
            <person name="Koehrsen M."/>
            <person name="Alvarado L."/>
            <person name="Berlin A."/>
            <person name="Chapman S.B."/>
            <person name="Chen Z."/>
            <person name="Freedman E."/>
            <person name="Gellesch M."/>
            <person name="Goldberg J."/>
            <person name="Griggs A."/>
            <person name="Gujja S."/>
            <person name="Heilman E.R."/>
            <person name="Heiman D."/>
            <person name="Hepburn T."/>
            <person name="Howarth C."/>
            <person name="Jen D."/>
            <person name="Larson L."/>
            <person name="Mehta T."/>
            <person name="Neiman D."/>
            <person name="Pearson M."/>
            <person name="Roberts A."/>
            <person name="Saif S."/>
            <person name="Shea T."/>
            <person name="Shenoy N."/>
            <person name="Sisk P."/>
            <person name="Stolte C."/>
            <person name="Sykes S."/>
            <person name="Walk T."/>
            <person name="White J."/>
            <person name="Yandava C."/>
            <person name="Haas B."/>
            <person name="Nusbaum C."/>
            <person name="Birren B."/>
        </authorList>
    </citation>
    <scope>NUCLEOTIDE SEQUENCE [LARGE SCALE GENOMIC DNA]</scope>
    <source>
        <strain evidence="4">R3-111a-1</strain>
    </source>
</reference>
<protein>
    <submittedName>
        <fullName evidence="2 3">Uncharacterized protein</fullName>
    </submittedName>
</protein>
<dbReference type="AlphaFoldDB" id="J3NUK5"/>
<dbReference type="VEuPathDB" id="FungiDB:GGTG_04961"/>
<feature type="region of interest" description="Disordered" evidence="1">
    <location>
        <begin position="48"/>
        <end position="85"/>
    </location>
</feature>
<reference evidence="3" key="4">
    <citation type="journal article" date="2015" name="G3 (Bethesda)">
        <title>Genome sequences of three phytopathogenic species of the Magnaporthaceae family of fungi.</title>
        <authorList>
            <person name="Okagaki L.H."/>
            <person name="Nunes C.C."/>
            <person name="Sailsbery J."/>
            <person name="Clay B."/>
            <person name="Brown D."/>
            <person name="John T."/>
            <person name="Oh Y."/>
            <person name="Young N."/>
            <person name="Fitzgerald M."/>
            <person name="Haas B.J."/>
            <person name="Zeng Q."/>
            <person name="Young S."/>
            <person name="Adiconis X."/>
            <person name="Fan L."/>
            <person name="Levin J.Z."/>
            <person name="Mitchell T.K."/>
            <person name="Okubara P.A."/>
            <person name="Farman M.L."/>
            <person name="Kohn L.M."/>
            <person name="Birren B."/>
            <person name="Ma L.-J."/>
            <person name="Dean R.A."/>
        </authorList>
    </citation>
    <scope>NUCLEOTIDE SEQUENCE</scope>
    <source>
        <strain evidence="3">R3-111a-1</strain>
    </source>
</reference>
<accession>J3NUK5</accession>
<reference evidence="2" key="2">
    <citation type="submission" date="2010-07" db="EMBL/GenBank/DDBJ databases">
        <authorList>
            <consortium name="The Broad Institute Genome Sequencing Platform"/>
            <consortium name="Broad Institute Genome Sequencing Center for Infectious Disease"/>
            <person name="Ma L.-J."/>
            <person name="Dead R."/>
            <person name="Young S."/>
            <person name="Zeng Q."/>
            <person name="Koehrsen M."/>
            <person name="Alvarado L."/>
            <person name="Berlin A."/>
            <person name="Chapman S.B."/>
            <person name="Chen Z."/>
            <person name="Freedman E."/>
            <person name="Gellesch M."/>
            <person name="Goldberg J."/>
            <person name="Griggs A."/>
            <person name="Gujja S."/>
            <person name="Heilman E.R."/>
            <person name="Heiman D."/>
            <person name="Hepburn T."/>
            <person name="Howarth C."/>
            <person name="Jen D."/>
            <person name="Larson L."/>
            <person name="Mehta T."/>
            <person name="Neiman D."/>
            <person name="Pearson M."/>
            <person name="Roberts A."/>
            <person name="Saif S."/>
            <person name="Shea T."/>
            <person name="Shenoy N."/>
            <person name="Sisk P."/>
            <person name="Stolte C."/>
            <person name="Sykes S."/>
            <person name="Walk T."/>
            <person name="White J."/>
            <person name="Yandava C."/>
            <person name="Haas B."/>
            <person name="Nusbaum C."/>
            <person name="Birren B."/>
        </authorList>
    </citation>
    <scope>NUCLEOTIDE SEQUENCE</scope>
    <source>
        <strain evidence="2">R3-111a-1</strain>
    </source>
</reference>
<evidence type="ECO:0000256" key="1">
    <source>
        <dbReference type="SAM" id="MobiDB-lite"/>
    </source>
</evidence>
<dbReference type="Proteomes" id="UP000006039">
    <property type="component" value="Unassembled WGS sequence"/>
</dbReference>
<proteinExistence type="predicted"/>
<feature type="compositionally biased region" description="Polar residues" evidence="1">
    <location>
        <begin position="48"/>
        <end position="57"/>
    </location>
</feature>
<dbReference type="RefSeq" id="XP_009221023.1">
    <property type="nucleotide sequence ID" value="XM_009222759.1"/>
</dbReference>
<organism evidence="2">
    <name type="scientific">Gaeumannomyces tritici (strain R3-111a-1)</name>
    <name type="common">Wheat and barley take-all root rot fungus</name>
    <name type="synonym">Gaeumannomyces graminis var. tritici</name>
    <dbReference type="NCBI Taxonomy" id="644352"/>
    <lineage>
        <taxon>Eukaryota</taxon>
        <taxon>Fungi</taxon>
        <taxon>Dikarya</taxon>
        <taxon>Ascomycota</taxon>
        <taxon>Pezizomycotina</taxon>
        <taxon>Sordariomycetes</taxon>
        <taxon>Sordariomycetidae</taxon>
        <taxon>Magnaporthales</taxon>
        <taxon>Magnaporthaceae</taxon>
        <taxon>Gaeumannomyces</taxon>
    </lineage>
</organism>
<evidence type="ECO:0000313" key="2">
    <source>
        <dbReference type="EMBL" id="EJT79878.1"/>
    </source>
</evidence>
<evidence type="ECO:0000313" key="3">
    <source>
        <dbReference type="EnsemblFungi" id="EJT79878"/>
    </source>
</evidence>
<reference evidence="3" key="5">
    <citation type="submission" date="2018-04" db="UniProtKB">
        <authorList>
            <consortium name="EnsemblFungi"/>
        </authorList>
    </citation>
    <scope>IDENTIFICATION</scope>
    <source>
        <strain evidence="3">R3-111a-1</strain>
    </source>
</reference>
<dbReference type="EnsemblFungi" id="EJT79878">
    <property type="protein sequence ID" value="EJT79878"/>
    <property type="gene ID" value="GGTG_04961"/>
</dbReference>
<gene>
    <name evidence="3" type="primary">20345419</name>
    <name evidence="2" type="ORF">GGTG_04961</name>
</gene>
<dbReference type="GeneID" id="20345419"/>
<evidence type="ECO:0000313" key="4">
    <source>
        <dbReference type="Proteomes" id="UP000006039"/>
    </source>
</evidence>
<name>J3NUK5_GAET3</name>
<keyword evidence="4" id="KW-1185">Reference proteome</keyword>
<dbReference type="EMBL" id="GL385396">
    <property type="protein sequence ID" value="EJT79878.1"/>
    <property type="molecule type" value="Genomic_DNA"/>
</dbReference>
<dbReference type="HOGENOM" id="CLU_2512761_0_0_1"/>
<sequence length="85" mass="9293">MEGADSGWGLRIKTYGTLDSPISSLQLGLCLYSTHSLSHSSVAQGCTNLRHSAGNKNSTREEEEEEEEERREAAGRTATHTRSRG</sequence>
<reference evidence="2" key="3">
    <citation type="submission" date="2010-09" db="EMBL/GenBank/DDBJ databases">
        <title>Annotation of Gaeumannomyces graminis var. tritici R3-111a-1.</title>
        <authorList>
            <consortium name="The Broad Institute Genome Sequencing Platform"/>
            <person name="Ma L.-J."/>
            <person name="Dead R."/>
            <person name="Young S.K."/>
            <person name="Zeng Q."/>
            <person name="Gargeya S."/>
            <person name="Fitzgerald M."/>
            <person name="Haas B."/>
            <person name="Abouelleil A."/>
            <person name="Alvarado L."/>
            <person name="Arachchi H.M."/>
            <person name="Berlin A."/>
            <person name="Brown A."/>
            <person name="Chapman S.B."/>
            <person name="Chen Z."/>
            <person name="Dunbar C."/>
            <person name="Freedman E."/>
            <person name="Gearin G."/>
            <person name="Gellesch M."/>
            <person name="Goldberg J."/>
            <person name="Griggs A."/>
            <person name="Gujja S."/>
            <person name="Heiman D."/>
            <person name="Howarth C."/>
            <person name="Larson L."/>
            <person name="Lui A."/>
            <person name="MacDonald P.J.P."/>
            <person name="Mehta T."/>
            <person name="Montmayeur A."/>
            <person name="Murphy C."/>
            <person name="Neiman D."/>
            <person name="Pearson M."/>
            <person name="Priest M."/>
            <person name="Roberts A."/>
            <person name="Saif S."/>
            <person name="Shea T."/>
            <person name="Shenoy N."/>
            <person name="Sisk P."/>
            <person name="Stolte C."/>
            <person name="Sykes S."/>
            <person name="Yandava C."/>
            <person name="Wortman J."/>
            <person name="Nusbaum C."/>
            <person name="Birren B."/>
        </authorList>
    </citation>
    <scope>NUCLEOTIDE SEQUENCE</scope>
    <source>
        <strain evidence="2">R3-111a-1</strain>
    </source>
</reference>